<dbReference type="PANTHER" id="PTHR13878:SF91">
    <property type="entry name" value="FAD BINDING DOMAIN PROTEIN (AFU_ORTHOLOGUE AFUA_6G12070)-RELATED"/>
    <property type="match status" value="1"/>
</dbReference>
<dbReference type="GO" id="GO:0071949">
    <property type="term" value="F:FAD binding"/>
    <property type="evidence" value="ECO:0007669"/>
    <property type="project" value="InterPro"/>
</dbReference>
<dbReference type="InterPro" id="IPR016166">
    <property type="entry name" value="FAD-bd_PCMH"/>
</dbReference>
<feature type="domain" description="FAD-binding PCMH-type" evidence="4">
    <location>
        <begin position="138"/>
        <end position="318"/>
    </location>
</feature>
<sequence>MILLHPFSYLLLSLTLVLPALSKDIHRQGSGCRCIYGDPCWPSPSAFEVLALKLSQPLLRPLPPASPCYSSNSSPSDAALCAEARENSDNGTWRSNHPGSMQHPNFESYTFPNGTIESCLLLHSSPGVDFPGSGNCGQGSVPPIGIDARTPSDIAAGIHFANEHHLRLVVKNTGHDFLGRSTARGAFLIWTHHMKDIQVHTDFVPDGAPDGVEGQHGVQWNEAYKAAHEAGRTLVGGITAGGSVGAAGGWVMGGGHSALSPTYGLGVDNVLQFTLLTSSGTHLTANAHTNPDLFWALRGGGGGTFGILTSVTYRTHPSAPLTVVELKMNLTSPEVAQEMVTDQVFPTYLQFVYISPGKSLSEANETFNSILSLAQERSNHTAETTTQVYPSFYAWFEERFGGERSTGNVGRMAELSSRLLARSVVEKDPGLVARLLLSMPNPSGAPWATVAGGAVAQPDPDSAGLNPAWREAVAEVYFGEFWNENENDVETIERARERLINGTNILDPVSVNSAAYFNEAMLYEKDFKTTFFGSHYDRLKEIKNRVDPEALFLVPLGVGSEDWDEDLLCPKGV</sequence>
<feature type="chain" id="PRO_5002727785" evidence="3">
    <location>
        <begin position="23"/>
        <end position="573"/>
    </location>
</feature>
<dbReference type="GO" id="GO:0016491">
    <property type="term" value="F:oxidoreductase activity"/>
    <property type="evidence" value="ECO:0007669"/>
    <property type="project" value="UniProtKB-KW"/>
</dbReference>
<keyword evidence="2" id="KW-0560">Oxidoreductase</keyword>
<dbReference type="AlphaFoldDB" id="A8PFJ9"/>
<evidence type="ECO:0000313" key="6">
    <source>
        <dbReference type="Proteomes" id="UP000001861"/>
    </source>
</evidence>
<dbReference type="InterPro" id="IPR012951">
    <property type="entry name" value="BBE"/>
</dbReference>
<dbReference type="HOGENOM" id="CLU_018354_4_4_1"/>
<dbReference type="STRING" id="240176.A8PFJ9"/>
<dbReference type="InterPro" id="IPR016169">
    <property type="entry name" value="FAD-bd_PCMH_sub2"/>
</dbReference>
<proteinExistence type="inferred from homology"/>
<dbReference type="GeneID" id="6017743"/>
<feature type="signal peptide" evidence="3">
    <location>
        <begin position="1"/>
        <end position="22"/>
    </location>
</feature>
<dbReference type="Proteomes" id="UP000001861">
    <property type="component" value="Unassembled WGS sequence"/>
</dbReference>
<protein>
    <submittedName>
        <fullName evidence="5">FAD/FMN-containing protein</fullName>
    </submittedName>
</protein>
<comment type="caution">
    <text evidence="5">The sequence shown here is derived from an EMBL/GenBank/DDBJ whole genome shotgun (WGS) entry which is preliminary data.</text>
</comment>
<reference evidence="5 6" key="1">
    <citation type="journal article" date="2010" name="Proc. Natl. Acad. Sci. U.S.A.">
        <title>Insights into evolution of multicellular fungi from the assembled chromosomes of the mushroom Coprinopsis cinerea (Coprinus cinereus).</title>
        <authorList>
            <person name="Stajich J.E."/>
            <person name="Wilke S.K."/>
            <person name="Ahren D."/>
            <person name="Au C.H."/>
            <person name="Birren B.W."/>
            <person name="Borodovsky M."/>
            <person name="Burns C."/>
            <person name="Canback B."/>
            <person name="Casselton L.A."/>
            <person name="Cheng C.K."/>
            <person name="Deng J."/>
            <person name="Dietrich F.S."/>
            <person name="Fargo D.C."/>
            <person name="Farman M.L."/>
            <person name="Gathman A.C."/>
            <person name="Goldberg J."/>
            <person name="Guigo R."/>
            <person name="Hoegger P.J."/>
            <person name="Hooker J.B."/>
            <person name="Huggins A."/>
            <person name="James T.Y."/>
            <person name="Kamada T."/>
            <person name="Kilaru S."/>
            <person name="Kodira C."/>
            <person name="Kues U."/>
            <person name="Kupfer D."/>
            <person name="Kwan H.S."/>
            <person name="Lomsadze A."/>
            <person name="Li W."/>
            <person name="Lilly W.W."/>
            <person name="Ma L.J."/>
            <person name="Mackey A.J."/>
            <person name="Manning G."/>
            <person name="Martin F."/>
            <person name="Muraguchi H."/>
            <person name="Natvig D.O."/>
            <person name="Palmerini H."/>
            <person name="Ramesh M.A."/>
            <person name="Rehmeyer C.J."/>
            <person name="Roe B.A."/>
            <person name="Shenoy N."/>
            <person name="Stanke M."/>
            <person name="Ter-Hovhannisyan V."/>
            <person name="Tunlid A."/>
            <person name="Velagapudi R."/>
            <person name="Vision T.J."/>
            <person name="Zeng Q."/>
            <person name="Zolan M.E."/>
            <person name="Pukkila P.J."/>
        </authorList>
    </citation>
    <scope>NUCLEOTIDE SEQUENCE [LARGE SCALE GENOMIC DNA]</scope>
    <source>
        <strain evidence="6">Okayama-7 / 130 / ATCC MYA-4618 / FGSC 9003</strain>
    </source>
</reference>
<dbReference type="RefSeq" id="XP_001841079.2">
    <property type="nucleotide sequence ID" value="XM_001841027.2"/>
</dbReference>
<evidence type="ECO:0000259" key="4">
    <source>
        <dbReference type="PROSITE" id="PS51387"/>
    </source>
</evidence>
<dbReference type="eggNOG" id="ENOG502QQWK">
    <property type="taxonomic scope" value="Eukaryota"/>
</dbReference>
<dbReference type="InterPro" id="IPR050432">
    <property type="entry name" value="FAD-linked_Oxidoreductases_BP"/>
</dbReference>
<dbReference type="KEGG" id="cci:CC1G_04923"/>
<dbReference type="Gene3D" id="3.30.465.10">
    <property type="match status" value="2"/>
</dbReference>
<dbReference type="InterPro" id="IPR006094">
    <property type="entry name" value="Oxid_FAD_bind_N"/>
</dbReference>
<accession>A8PFJ9</accession>
<evidence type="ECO:0000256" key="1">
    <source>
        <dbReference type="ARBA" id="ARBA00005466"/>
    </source>
</evidence>
<dbReference type="PANTHER" id="PTHR13878">
    <property type="entry name" value="GULONOLACTONE OXIDASE"/>
    <property type="match status" value="1"/>
</dbReference>
<name>A8PFJ9_COPC7</name>
<dbReference type="SUPFAM" id="SSF56176">
    <property type="entry name" value="FAD-binding/transporter-associated domain-like"/>
    <property type="match status" value="1"/>
</dbReference>
<dbReference type="PROSITE" id="PS51387">
    <property type="entry name" value="FAD_PCMH"/>
    <property type="match status" value="1"/>
</dbReference>
<keyword evidence="3" id="KW-0732">Signal</keyword>
<evidence type="ECO:0000256" key="2">
    <source>
        <dbReference type="ARBA" id="ARBA00023002"/>
    </source>
</evidence>
<dbReference type="InParanoid" id="A8PFJ9"/>
<evidence type="ECO:0000256" key="3">
    <source>
        <dbReference type="SAM" id="SignalP"/>
    </source>
</evidence>
<organism evidence="5 6">
    <name type="scientific">Coprinopsis cinerea (strain Okayama-7 / 130 / ATCC MYA-4618 / FGSC 9003)</name>
    <name type="common">Inky cap fungus</name>
    <name type="synonym">Hormographiella aspergillata</name>
    <dbReference type="NCBI Taxonomy" id="240176"/>
    <lineage>
        <taxon>Eukaryota</taxon>
        <taxon>Fungi</taxon>
        <taxon>Dikarya</taxon>
        <taxon>Basidiomycota</taxon>
        <taxon>Agaricomycotina</taxon>
        <taxon>Agaricomycetes</taxon>
        <taxon>Agaricomycetidae</taxon>
        <taxon>Agaricales</taxon>
        <taxon>Agaricineae</taxon>
        <taxon>Psathyrellaceae</taxon>
        <taxon>Coprinopsis</taxon>
    </lineage>
</organism>
<dbReference type="OMA" id="INWETWP"/>
<dbReference type="Pfam" id="PF08031">
    <property type="entry name" value="BBE"/>
    <property type="match status" value="1"/>
</dbReference>
<dbReference type="InterPro" id="IPR036318">
    <property type="entry name" value="FAD-bd_PCMH-like_sf"/>
</dbReference>
<dbReference type="OrthoDB" id="9983560at2759"/>
<keyword evidence="6" id="KW-1185">Reference proteome</keyword>
<gene>
    <name evidence="5" type="ORF">CC1G_04923</name>
</gene>
<dbReference type="Pfam" id="PF01565">
    <property type="entry name" value="FAD_binding_4"/>
    <property type="match status" value="1"/>
</dbReference>
<dbReference type="EMBL" id="AACS02000002">
    <property type="protein sequence ID" value="EAU80813.2"/>
    <property type="molecule type" value="Genomic_DNA"/>
</dbReference>
<dbReference type="VEuPathDB" id="FungiDB:CC1G_04923"/>
<comment type="similarity">
    <text evidence="1">Belongs to the oxygen-dependent FAD-linked oxidoreductase family.</text>
</comment>
<evidence type="ECO:0000313" key="5">
    <source>
        <dbReference type="EMBL" id="EAU80813.2"/>
    </source>
</evidence>